<gene>
    <name evidence="1" type="ORF">EKL98_13615</name>
</gene>
<dbReference type="EMBL" id="RYDJ01000019">
    <property type="protein sequence ID" value="RTZ02264.1"/>
    <property type="molecule type" value="Genomic_DNA"/>
</dbReference>
<dbReference type="RefSeq" id="WP_126562882.1">
    <property type="nucleotide sequence ID" value="NZ_RYDJ01000019.1"/>
</dbReference>
<proteinExistence type="predicted"/>
<dbReference type="InterPro" id="IPR015867">
    <property type="entry name" value="N-reg_PII/ATP_PRibTrfase_C"/>
</dbReference>
<dbReference type="Gene3D" id="3.30.70.120">
    <property type="match status" value="1"/>
</dbReference>
<dbReference type="Proteomes" id="UP000280825">
    <property type="component" value="Unassembled WGS sequence"/>
</dbReference>
<evidence type="ECO:0000313" key="1">
    <source>
        <dbReference type="EMBL" id="RTZ02264.1"/>
    </source>
</evidence>
<reference evidence="1 2" key="1">
    <citation type="submission" date="2018-12" db="EMBL/GenBank/DDBJ databases">
        <title>Flavobacterium sp. nov., isolated from glacier ice.</title>
        <authorList>
            <person name="Liu Q."/>
            <person name="Xin Y.-H."/>
        </authorList>
    </citation>
    <scope>NUCLEOTIDE SEQUENCE [LARGE SCALE GENOMIC DNA]</scope>
    <source>
        <strain evidence="1 2">RB1N8</strain>
    </source>
</reference>
<protein>
    <submittedName>
        <fullName evidence="1">Uncharacterized protein</fullName>
    </submittedName>
</protein>
<keyword evidence="2" id="KW-1185">Reference proteome</keyword>
<name>A0A432CIV1_9FLAO</name>
<accession>A0A432CIV1</accession>
<organism evidence="1 2">
    <name type="scientific">Flavobacterium bomense</name>
    <dbReference type="NCBI Taxonomy" id="2497483"/>
    <lineage>
        <taxon>Bacteria</taxon>
        <taxon>Pseudomonadati</taxon>
        <taxon>Bacteroidota</taxon>
        <taxon>Flavobacteriia</taxon>
        <taxon>Flavobacteriales</taxon>
        <taxon>Flavobacteriaceae</taxon>
        <taxon>Flavobacterium</taxon>
    </lineage>
</organism>
<evidence type="ECO:0000313" key="2">
    <source>
        <dbReference type="Proteomes" id="UP000280825"/>
    </source>
</evidence>
<dbReference type="AlphaFoldDB" id="A0A432CIV1"/>
<comment type="caution">
    <text evidence="1">The sequence shown here is derived from an EMBL/GenBank/DDBJ whole genome shotgun (WGS) entry which is preliminary data.</text>
</comment>
<sequence length="113" mass="13414">MENNRTILRIDFDYSHTVKEQSFWKRLWSSILSYVFFKKFNMKQPNLFTSKSGYLNCETIKIYNSELLSSKNPMCLDLIDNDKNIKMFIQQSKELLESTMIVLVNPNSKIIKC</sequence>